<dbReference type="GO" id="GO:0016740">
    <property type="term" value="F:transferase activity"/>
    <property type="evidence" value="ECO:0007669"/>
    <property type="project" value="UniProtKB-KW"/>
</dbReference>
<protein>
    <submittedName>
        <fullName evidence="2">Glutamine amidotransferase</fullName>
    </submittedName>
</protein>
<dbReference type="Pfam" id="PF00117">
    <property type="entry name" value="GATase"/>
    <property type="match status" value="1"/>
</dbReference>
<dbReference type="PROSITE" id="PS51273">
    <property type="entry name" value="GATASE_TYPE_1"/>
    <property type="match status" value="1"/>
</dbReference>
<organism evidence="2 3">
    <name type="scientific">Caulobacter henricii</name>
    <dbReference type="NCBI Taxonomy" id="69395"/>
    <lineage>
        <taxon>Bacteria</taxon>
        <taxon>Pseudomonadati</taxon>
        <taxon>Pseudomonadota</taxon>
        <taxon>Alphaproteobacteria</taxon>
        <taxon>Caulobacterales</taxon>
        <taxon>Caulobacteraceae</taxon>
        <taxon>Caulobacter</taxon>
    </lineage>
</organism>
<evidence type="ECO:0000259" key="1">
    <source>
        <dbReference type="Pfam" id="PF00117"/>
    </source>
</evidence>
<gene>
    <name evidence="2" type="ORF">AQ619_01725</name>
</gene>
<reference evidence="2 3" key="1">
    <citation type="submission" date="2015-10" db="EMBL/GenBank/DDBJ databases">
        <title>Conservation of the essential genome among Caulobacter and Brevundimonas species.</title>
        <authorList>
            <person name="Scott D."/>
            <person name="Ely B."/>
        </authorList>
    </citation>
    <scope>NUCLEOTIDE SEQUENCE [LARGE SCALE GENOMIC DNA]</scope>
    <source>
        <strain evidence="2 3">CB4</strain>
    </source>
</reference>
<evidence type="ECO:0000313" key="3">
    <source>
        <dbReference type="Proteomes" id="UP000056905"/>
    </source>
</evidence>
<proteinExistence type="predicted"/>
<keyword evidence="3" id="KW-1185">Reference proteome</keyword>
<dbReference type="PANTHER" id="PTHR42695">
    <property type="entry name" value="GLUTAMINE AMIDOTRANSFERASE YLR126C-RELATED"/>
    <property type="match status" value="1"/>
</dbReference>
<name>A0A0P0P3J6_9CAUL</name>
<dbReference type="InterPro" id="IPR044992">
    <property type="entry name" value="ChyE-like"/>
</dbReference>
<dbReference type="PANTHER" id="PTHR42695:SF5">
    <property type="entry name" value="GLUTAMINE AMIDOTRANSFERASE YLR126C-RELATED"/>
    <property type="match status" value="1"/>
</dbReference>
<dbReference type="Proteomes" id="UP000056905">
    <property type="component" value="Chromosome"/>
</dbReference>
<dbReference type="KEGG" id="chq:AQ619_01725"/>
<keyword evidence="2" id="KW-0808">Transferase</keyword>
<accession>A0A0P0P3J6</accession>
<dbReference type="OrthoDB" id="9813383at2"/>
<evidence type="ECO:0000313" key="2">
    <source>
        <dbReference type="EMBL" id="ALL15158.1"/>
    </source>
</evidence>
<dbReference type="CDD" id="cd01741">
    <property type="entry name" value="GATase1_1"/>
    <property type="match status" value="1"/>
</dbReference>
<dbReference type="STRING" id="69395.AQ619_01725"/>
<dbReference type="GO" id="GO:0005829">
    <property type="term" value="C:cytosol"/>
    <property type="evidence" value="ECO:0007669"/>
    <property type="project" value="TreeGrafter"/>
</dbReference>
<dbReference type="EMBL" id="CP013002">
    <property type="protein sequence ID" value="ALL15158.1"/>
    <property type="molecule type" value="Genomic_DNA"/>
</dbReference>
<dbReference type="InterPro" id="IPR029062">
    <property type="entry name" value="Class_I_gatase-like"/>
</dbReference>
<dbReference type="InterPro" id="IPR017926">
    <property type="entry name" value="GATASE"/>
</dbReference>
<dbReference type="SUPFAM" id="SSF52317">
    <property type="entry name" value="Class I glutamine amidotransferase-like"/>
    <property type="match status" value="1"/>
</dbReference>
<keyword evidence="2" id="KW-0315">Glutamine amidotransferase</keyword>
<dbReference type="AlphaFoldDB" id="A0A0P0P3J6"/>
<dbReference type="Gene3D" id="3.40.50.880">
    <property type="match status" value="1"/>
</dbReference>
<sequence>MMRIGLLETGAPPESLQPAFGRYGGMFQTLLGGDHQYTVYDVQAGQLPGAPGEQDAYLITGSSAGVYDDLAWIAPLMDFLRAAKGQAALVGVCFGHQVMAQAFGGQVVKSDKGWGVGLHRYEVARPQAWTDAPSVAIPASHQDQVVVLPPATTVIGGSPFTPYGLLSYDDAPAISMQFHPEFDPAYAAALIEARRGSRYSDEQADAALATLQAPNDRLRVGGWIRSFLRQASGDQA</sequence>
<feature type="domain" description="Glutamine amidotransferase" evidence="1">
    <location>
        <begin position="74"/>
        <end position="184"/>
    </location>
</feature>